<evidence type="ECO:0000256" key="6">
    <source>
        <dbReference type="ARBA" id="ARBA00023136"/>
    </source>
</evidence>
<evidence type="ECO:0000313" key="11">
    <source>
        <dbReference type="Proteomes" id="UP000199103"/>
    </source>
</evidence>
<sequence length="300" mass="33517">MTAVREVATDSTTTDRRSPGPHRRAYRRDRNGPLFWIAIVLLSLIFVVPILWMYLTSFRTEADARTIPVKFIPDELTLRAYRFVFVDSENPVLRWALNSLVAASLHCVLVLAVSSLAAYALARMQFRGRKVLFVVLIATMFIPGFVFLMPNYLLMDTLSWTDTIWALVVPGAAGAFNVFFLRQFFLSIPRELEETALIDGANSWVIFTRIVLPLAKPALVTLTVLAFLANWNDFIWPIFVLFSPERLTLAPGLATLQGAESTDYPVVMAGATIASIPVLILYVVLQRYIIEGVATSGIKG</sequence>
<feature type="transmembrane region" description="Helical" evidence="7">
    <location>
        <begin position="33"/>
        <end position="55"/>
    </location>
</feature>
<evidence type="ECO:0000256" key="4">
    <source>
        <dbReference type="ARBA" id="ARBA00022692"/>
    </source>
</evidence>
<dbReference type="InterPro" id="IPR000515">
    <property type="entry name" value="MetI-like"/>
</dbReference>
<dbReference type="PROSITE" id="PS50928">
    <property type="entry name" value="ABC_TM1"/>
    <property type="match status" value="1"/>
</dbReference>
<comment type="subcellular location">
    <subcellularLocation>
        <location evidence="1 7">Cell membrane</location>
        <topology evidence="1 7">Multi-pass membrane protein</topology>
    </subcellularLocation>
</comment>
<keyword evidence="6 7" id="KW-0472">Membrane</keyword>
<keyword evidence="3" id="KW-1003">Cell membrane</keyword>
<dbReference type="EMBL" id="LT629772">
    <property type="protein sequence ID" value="SDR84120.1"/>
    <property type="molecule type" value="Genomic_DNA"/>
</dbReference>
<dbReference type="SUPFAM" id="SSF161098">
    <property type="entry name" value="MetI-like"/>
    <property type="match status" value="1"/>
</dbReference>
<dbReference type="Gene3D" id="1.10.3720.10">
    <property type="entry name" value="MetI-like"/>
    <property type="match status" value="1"/>
</dbReference>
<keyword evidence="5 7" id="KW-1133">Transmembrane helix</keyword>
<gene>
    <name evidence="10" type="ORF">SAMN04489812_0077</name>
</gene>
<evidence type="ECO:0000313" key="10">
    <source>
        <dbReference type="EMBL" id="SDR84120.1"/>
    </source>
</evidence>
<feature type="region of interest" description="Disordered" evidence="8">
    <location>
        <begin position="1"/>
        <end position="25"/>
    </location>
</feature>
<feature type="domain" description="ABC transmembrane type-1" evidence="9">
    <location>
        <begin position="96"/>
        <end position="285"/>
    </location>
</feature>
<evidence type="ECO:0000256" key="1">
    <source>
        <dbReference type="ARBA" id="ARBA00004651"/>
    </source>
</evidence>
<keyword evidence="4 7" id="KW-0812">Transmembrane</keyword>
<comment type="similarity">
    <text evidence="7">Belongs to the binding-protein-dependent transport system permease family.</text>
</comment>
<dbReference type="CDD" id="cd06261">
    <property type="entry name" value="TM_PBP2"/>
    <property type="match status" value="1"/>
</dbReference>
<reference evidence="10 11" key="1">
    <citation type="submission" date="2016-10" db="EMBL/GenBank/DDBJ databases">
        <authorList>
            <person name="de Groot N.N."/>
        </authorList>
    </citation>
    <scope>NUCLEOTIDE SEQUENCE [LARGE SCALE GENOMIC DNA]</scope>
    <source>
        <strain evidence="10 11">DSM 21800</strain>
    </source>
</reference>
<name>A0A1H1MBT7_9ACTN</name>
<protein>
    <submittedName>
        <fullName evidence="10">Carbohydrate ABC transporter membrane protein 2, CUT1 family</fullName>
    </submittedName>
</protein>
<keyword evidence="2 7" id="KW-0813">Transport</keyword>
<dbReference type="STRING" id="630515.SAMN04489812_0077"/>
<dbReference type="RefSeq" id="WP_091518123.1">
    <property type="nucleotide sequence ID" value="NZ_LT629772.1"/>
</dbReference>
<organism evidence="10 11">
    <name type="scientific">Microlunatus soli</name>
    <dbReference type="NCBI Taxonomy" id="630515"/>
    <lineage>
        <taxon>Bacteria</taxon>
        <taxon>Bacillati</taxon>
        <taxon>Actinomycetota</taxon>
        <taxon>Actinomycetes</taxon>
        <taxon>Propionibacteriales</taxon>
        <taxon>Propionibacteriaceae</taxon>
        <taxon>Microlunatus</taxon>
    </lineage>
</organism>
<dbReference type="GO" id="GO:0005886">
    <property type="term" value="C:plasma membrane"/>
    <property type="evidence" value="ECO:0007669"/>
    <property type="project" value="UniProtKB-SubCell"/>
</dbReference>
<evidence type="ECO:0000256" key="8">
    <source>
        <dbReference type="SAM" id="MobiDB-lite"/>
    </source>
</evidence>
<dbReference type="Pfam" id="PF00528">
    <property type="entry name" value="BPD_transp_1"/>
    <property type="match status" value="1"/>
</dbReference>
<proteinExistence type="inferred from homology"/>
<dbReference type="OrthoDB" id="61122at2"/>
<dbReference type="GO" id="GO:0055085">
    <property type="term" value="P:transmembrane transport"/>
    <property type="evidence" value="ECO:0007669"/>
    <property type="project" value="InterPro"/>
</dbReference>
<dbReference type="AlphaFoldDB" id="A0A1H1MBT7"/>
<evidence type="ECO:0000256" key="5">
    <source>
        <dbReference type="ARBA" id="ARBA00022989"/>
    </source>
</evidence>
<evidence type="ECO:0000256" key="3">
    <source>
        <dbReference type="ARBA" id="ARBA00022475"/>
    </source>
</evidence>
<feature type="transmembrane region" description="Helical" evidence="7">
    <location>
        <begin position="95"/>
        <end position="119"/>
    </location>
</feature>
<dbReference type="InterPro" id="IPR035906">
    <property type="entry name" value="MetI-like_sf"/>
</dbReference>
<accession>A0A1H1MBT7</accession>
<keyword evidence="11" id="KW-1185">Reference proteome</keyword>
<feature type="transmembrane region" description="Helical" evidence="7">
    <location>
        <begin position="264"/>
        <end position="285"/>
    </location>
</feature>
<dbReference type="PANTHER" id="PTHR43744:SF12">
    <property type="entry name" value="ABC TRANSPORTER PERMEASE PROTEIN MG189-RELATED"/>
    <property type="match status" value="1"/>
</dbReference>
<evidence type="ECO:0000259" key="9">
    <source>
        <dbReference type="PROSITE" id="PS50928"/>
    </source>
</evidence>
<evidence type="ECO:0000256" key="2">
    <source>
        <dbReference type="ARBA" id="ARBA00022448"/>
    </source>
</evidence>
<dbReference type="Proteomes" id="UP000199103">
    <property type="component" value="Chromosome I"/>
</dbReference>
<feature type="transmembrane region" description="Helical" evidence="7">
    <location>
        <begin position="131"/>
        <end position="152"/>
    </location>
</feature>
<evidence type="ECO:0000256" key="7">
    <source>
        <dbReference type="RuleBase" id="RU363032"/>
    </source>
</evidence>
<dbReference type="PANTHER" id="PTHR43744">
    <property type="entry name" value="ABC TRANSPORTER PERMEASE PROTEIN MG189-RELATED-RELATED"/>
    <property type="match status" value="1"/>
</dbReference>
<feature type="transmembrane region" description="Helical" evidence="7">
    <location>
        <begin position="164"/>
        <end position="181"/>
    </location>
</feature>